<reference evidence="10" key="1">
    <citation type="submission" date="2019-11" db="EMBL/GenBank/DDBJ databases">
        <authorList>
            <person name="Feng L."/>
        </authorList>
    </citation>
    <scope>NUCLEOTIDE SEQUENCE</scope>
    <source>
        <strain evidence="10">PmerdaeLFYP103</strain>
    </source>
</reference>
<protein>
    <submittedName>
        <fullName evidence="10">Acyl-ACP thioesterase</fullName>
    </submittedName>
</protein>
<gene>
    <name evidence="10" type="ORF">PMLFYP103_00409</name>
</gene>
<evidence type="ECO:0000256" key="3">
    <source>
        <dbReference type="ARBA" id="ARBA00022801"/>
    </source>
</evidence>
<evidence type="ECO:0000256" key="6">
    <source>
        <dbReference type="ARBA" id="ARBA00023098"/>
    </source>
</evidence>
<dbReference type="Pfam" id="PF01643">
    <property type="entry name" value="Acyl-ACP_TE"/>
    <property type="match status" value="1"/>
</dbReference>
<dbReference type="Pfam" id="PF20791">
    <property type="entry name" value="Acyl-ACP_TE_C"/>
    <property type="match status" value="1"/>
</dbReference>
<dbReference type="AlphaFoldDB" id="A0A6N2Z2N6"/>
<dbReference type="PANTHER" id="PTHR31727:SF6">
    <property type="entry name" value="OLEOYL-ACYL CARRIER PROTEIN THIOESTERASE 1, CHLOROPLASTIC"/>
    <property type="match status" value="1"/>
</dbReference>
<keyword evidence="5" id="KW-0809">Transit peptide</keyword>
<evidence type="ECO:0000313" key="10">
    <source>
        <dbReference type="EMBL" id="VYT72477.1"/>
    </source>
</evidence>
<proteinExistence type="inferred from homology"/>
<dbReference type="GO" id="GO:0016297">
    <property type="term" value="F:fatty acyl-[ACP] hydrolase activity"/>
    <property type="evidence" value="ECO:0007669"/>
    <property type="project" value="InterPro"/>
</dbReference>
<accession>A0A6N2Z2N6</accession>
<evidence type="ECO:0000256" key="2">
    <source>
        <dbReference type="ARBA" id="ARBA00022516"/>
    </source>
</evidence>
<evidence type="ECO:0000256" key="4">
    <source>
        <dbReference type="ARBA" id="ARBA00022832"/>
    </source>
</evidence>
<evidence type="ECO:0000259" key="8">
    <source>
        <dbReference type="Pfam" id="PF01643"/>
    </source>
</evidence>
<dbReference type="InterPro" id="IPR029069">
    <property type="entry name" value="HotDog_dom_sf"/>
</dbReference>
<dbReference type="InterPro" id="IPR002864">
    <property type="entry name" value="Acyl-ACP_thioesterase_NHD"/>
</dbReference>
<keyword evidence="7" id="KW-0275">Fatty acid biosynthesis</keyword>
<organism evidence="10">
    <name type="scientific">Parabacteroides merdae</name>
    <dbReference type="NCBI Taxonomy" id="46503"/>
    <lineage>
        <taxon>Bacteria</taxon>
        <taxon>Pseudomonadati</taxon>
        <taxon>Bacteroidota</taxon>
        <taxon>Bacteroidia</taxon>
        <taxon>Bacteroidales</taxon>
        <taxon>Tannerellaceae</taxon>
        <taxon>Parabacteroides</taxon>
    </lineage>
</organism>
<keyword evidence="2" id="KW-0444">Lipid biosynthesis</keyword>
<evidence type="ECO:0000259" key="9">
    <source>
        <dbReference type="Pfam" id="PF20791"/>
    </source>
</evidence>
<comment type="similarity">
    <text evidence="1">Belongs to the acyl-ACP thioesterase family.</text>
</comment>
<evidence type="ECO:0000256" key="1">
    <source>
        <dbReference type="ARBA" id="ARBA00006500"/>
    </source>
</evidence>
<dbReference type="SUPFAM" id="SSF54637">
    <property type="entry name" value="Thioesterase/thiol ester dehydrase-isomerase"/>
    <property type="match status" value="2"/>
</dbReference>
<evidence type="ECO:0000256" key="5">
    <source>
        <dbReference type="ARBA" id="ARBA00022946"/>
    </source>
</evidence>
<feature type="domain" description="Acyl-ACP thioesterase N-terminal hotdog" evidence="8">
    <location>
        <begin position="26"/>
        <end position="136"/>
    </location>
</feature>
<dbReference type="Gene3D" id="3.10.129.10">
    <property type="entry name" value="Hotdog Thioesterase"/>
    <property type="match status" value="2"/>
</dbReference>
<dbReference type="InterPro" id="IPR045023">
    <property type="entry name" value="FATA/B"/>
</dbReference>
<evidence type="ECO:0000256" key="7">
    <source>
        <dbReference type="ARBA" id="ARBA00023160"/>
    </source>
</evidence>
<dbReference type="CDD" id="cd00586">
    <property type="entry name" value="4HBT"/>
    <property type="match status" value="1"/>
</dbReference>
<dbReference type="InterPro" id="IPR049427">
    <property type="entry name" value="Acyl-ACP_TE_C"/>
</dbReference>
<keyword evidence="3" id="KW-0378">Hydrolase</keyword>
<sequence length="256" mass="29534">MVCELPQQKRIMDKDKSKIGEFHFVTEPYLLDFRGRVTIPMIGNYLIHVASSHAAERGFGFNDMSERHTAWVLSRLAIEMIEYPAMSEPITLYTWVDEVGRLFTSRCFELVDGNGKTFGYARSIWAAIDVETRRPTLLDIARLSAYVMDRPCPIEKPGKIAAVENETEGVPYFIKYSDLDINGHLNSIKYMEHLLDLFDLDLFKTKDIKRFEIAYQSEGKYGMKLMLYKREADNGKYDMAICNEGKAICRAAVMWH</sequence>
<dbReference type="GO" id="GO:0000036">
    <property type="term" value="F:acyl carrier activity"/>
    <property type="evidence" value="ECO:0007669"/>
    <property type="project" value="TreeGrafter"/>
</dbReference>
<name>A0A6N2Z2N6_9BACT</name>
<dbReference type="PANTHER" id="PTHR31727">
    <property type="entry name" value="OLEOYL-ACYL CARRIER PROTEIN THIOESTERASE 1, CHLOROPLASTIC"/>
    <property type="match status" value="1"/>
</dbReference>
<feature type="domain" description="Acyl-ACP thioesterase-like C-terminal" evidence="9">
    <location>
        <begin position="168"/>
        <end position="255"/>
    </location>
</feature>
<dbReference type="EMBL" id="CACRUV010000006">
    <property type="protein sequence ID" value="VYT72477.1"/>
    <property type="molecule type" value="Genomic_DNA"/>
</dbReference>
<keyword evidence="4" id="KW-0276">Fatty acid metabolism</keyword>
<keyword evidence="6" id="KW-0443">Lipid metabolism</keyword>